<keyword evidence="3" id="KW-1185">Reference proteome</keyword>
<reference evidence="2 3" key="1">
    <citation type="journal article" date="2014" name="Genome Announc.">
        <title>Draft Genome Sequence of Advenella kashmirensis Strain W13003, a Polycyclic Aromatic Hydrocarbon-Degrading Bacterium.</title>
        <authorList>
            <person name="Wang X."/>
            <person name="Jin D."/>
            <person name="Zhou L."/>
            <person name="Wu L."/>
            <person name="An W."/>
            <person name="Zhao L."/>
        </authorList>
    </citation>
    <scope>NUCLEOTIDE SEQUENCE [LARGE SCALE GENOMIC DNA]</scope>
    <source>
        <strain evidence="2 3">W13003</strain>
    </source>
</reference>
<feature type="region of interest" description="Disordered" evidence="1">
    <location>
        <begin position="1"/>
        <end position="21"/>
    </location>
</feature>
<sequence>MTVADFAPVKSENEENLGKSADNEEKIVTVNIFCEYHGYR</sequence>
<dbReference type="AlphaFoldDB" id="V8R0E1"/>
<evidence type="ECO:0000313" key="2">
    <source>
        <dbReference type="EMBL" id="ETF04744.1"/>
    </source>
</evidence>
<organism evidence="2 3">
    <name type="scientific">Advenella kashmirensis W13003</name>
    <dbReference type="NCBI Taxonomy" id="1424334"/>
    <lineage>
        <taxon>Bacteria</taxon>
        <taxon>Pseudomonadati</taxon>
        <taxon>Pseudomonadota</taxon>
        <taxon>Betaproteobacteria</taxon>
        <taxon>Burkholderiales</taxon>
        <taxon>Alcaligenaceae</taxon>
    </lineage>
</organism>
<gene>
    <name evidence="2" type="ORF">W822_04825</name>
</gene>
<name>V8R0E1_9BURK</name>
<dbReference type="PATRIC" id="fig|1424334.3.peg.977"/>
<protein>
    <submittedName>
        <fullName evidence="2">Uncharacterized protein</fullName>
    </submittedName>
</protein>
<comment type="caution">
    <text evidence="2">The sequence shown here is derived from an EMBL/GenBank/DDBJ whole genome shotgun (WGS) entry which is preliminary data.</text>
</comment>
<proteinExistence type="predicted"/>
<dbReference type="EMBL" id="AYXT01000001">
    <property type="protein sequence ID" value="ETF04744.1"/>
    <property type="molecule type" value="Genomic_DNA"/>
</dbReference>
<feature type="compositionally biased region" description="Basic and acidic residues" evidence="1">
    <location>
        <begin position="11"/>
        <end position="21"/>
    </location>
</feature>
<evidence type="ECO:0000313" key="3">
    <source>
        <dbReference type="Proteomes" id="UP000018733"/>
    </source>
</evidence>
<dbReference type="Proteomes" id="UP000018733">
    <property type="component" value="Unassembled WGS sequence"/>
</dbReference>
<evidence type="ECO:0000256" key="1">
    <source>
        <dbReference type="SAM" id="MobiDB-lite"/>
    </source>
</evidence>
<accession>V8R0E1</accession>
<dbReference type="HOGENOM" id="CLU_3283653_0_0_4"/>